<gene>
    <name evidence="2" type="ORF">Salat_2613000</name>
</gene>
<feature type="region of interest" description="Disordered" evidence="1">
    <location>
        <begin position="73"/>
        <end position="105"/>
    </location>
</feature>
<evidence type="ECO:0000313" key="2">
    <source>
        <dbReference type="EMBL" id="KAK4415059.1"/>
    </source>
</evidence>
<keyword evidence="3" id="KW-1185">Reference proteome</keyword>
<dbReference type="AlphaFoldDB" id="A0AAE1XNF6"/>
<accession>A0AAE1XNF6</accession>
<evidence type="ECO:0000313" key="3">
    <source>
        <dbReference type="Proteomes" id="UP001293254"/>
    </source>
</evidence>
<evidence type="ECO:0000256" key="1">
    <source>
        <dbReference type="SAM" id="MobiDB-lite"/>
    </source>
</evidence>
<protein>
    <submittedName>
        <fullName evidence="2">Uncharacterized protein</fullName>
    </submittedName>
</protein>
<reference evidence="2" key="2">
    <citation type="journal article" date="2024" name="Plant">
        <title>Genomic evolution and insights into agronomic trait innovations of Sesamum species.</title>
        <authorList>
            <person name="Miao H."/>
            <person name="Wang L."/>
            <person name="Qu L."/>
            <person name="Liu H."/>
            <person name="Sun Y."/>
            <person name="Le M."/>
            <person name="Wang Q."/>
            <person name="Wei S."/>
            <person name="Zheng Y."/>
            <person name="Lin W."/>
            <person name="Duan Y."/>
            <person name="Cao H."/>
            <person name="Xiong S."/>
            <person name="Wang X."/>
            <person name="Wei L."/>
            <person name="Li C."/>
            <person name="Ma Q."/>
            <person name="Ju M."/>
            <person name="Zhao R."/>
            <person name="Li G."/>
            <person name="Mu C."/>
            <person name="Tian Q."/>
            <person name="Mei H."/>
            <person name="Zhang T."/>
            <person name="Gao T."/>
            <person name="Zhang H."/>
        </authorList>
    </citation>
    <scope>NUCLEOTIDE SEQUENCE</scope>
    <source>
        <strain evidence="2">3651</strain>
    </source>
</reference>
<name>A0AAE1XNF6_9LAMI</name>
<feature type="compositionally biased region" description="Basic and acidic residues" evidence="1">
    <location>
        <begin position="78"/>
        <end position="91"/>
    </location>
</feature>
<sequence length="105" mass="12192">MEGFLKSSRPTKYRSYVSGSECHKLEGITSPLSSSSVNERALPNLFKPGSMEWHLNEEIKGFGGELYERKQNSSKCIHYRDKPKTEREKVKGEKKKTRDKRDRVK</sequence>
<reference evidence="2" key="1">
    <citation type="submission" date="2020-06" db="EMBL/GenBank/DDBJ databases">
        <authorList>
            <person name="Li T."/>
            <person name="Hu X."/>
            <person name="Zhang T."/>
            <person name="Song X."/>
            <person name="Zhang H."/>
            <person name="Dai N."/>
            <person name="Sheng W."/>
            <person name="Hou X."/>
            <person name="Wei L."/>
        </authorList>
    </citation>
    <scope>NUCLEOTIDE SEQUENCE</scope>
    <source>
        <strain evidence="2">3651</strain>
        <tissue evidence="2">Leaf</tissue>
    </source>
</reference>
<comment type="caution">
    <text evidence="2">The sequence shown here is derived from an EMBL/GenBank/DDBJ whole genome shotgun (WGS) entry which is preliminary data.</text>
</comment>
<dbReference type="EMBL" id="JACGWO010000011">
    <property type="protein sequence ID" value="KAK4415059.1"/>
    <property type="molecule type" value="Genomic_DNA"/>
</dbReference>
<proteinExistence type="predicted"/>
<dbReference type="Proteomes" id="UP001293254">
    <property type="component" value="Unassembled WGS sequence"/>
</dbReference>
<organism evidence="2 3">
    <name type="scientific">Sesamum alatum</name>
    <dbReference type="NCBI Taxonomy" id="300844"/>
    <lineage>
        <taxon>Eukaryota</taxon>
        <taxon>Viridiplantae</taxon>
        <taxon>Streptophyta</taxon>
        <taxon>Embryophyta</taxon>
        <taxon>Tracheophyta</taxon>
        <taxon>Spermatophyta</taxon>
        <taxon>Magnoliopsida</taxon>
        <taxon>eudicotyledons</taxon>
        <taxon>Gunneridae</taxon>
        <taxon>Pentapetalae</taxon>
        <taxon>asterids</taxon>
        <taxon>lamiids</taxon>
        <taxon>Lamiales</taxon>
        <taxon>Pedaliaceae</taxon>
        <taxon>Sesamum</taxon>
    </lineage>
</organism>